<evidence type="ECO:0000313" key="9">
    <source>
        <dbReference type="EMBL" id="MFD1206381.1"/>
    </source>
</evidence>
<dbReference type="NCBIfam" id="TIGR00125">
    <property type="entry name" value="cyt_tran_rel"/>
    <property type="match status" value="1"/>
</dbReference>
<evidence type="ECO:0000256" key="6">
    <source>
        <dbReference type="ARBA" id="ARBA00022840"/>
    </source>
</evidence>
<dbReference type="InterPro" id="IPR004821">
    <property type="entry name" value="Cyt_trans-like"/>
</dbReference>
<dbReference type="CDD" id="cd00560">
    <property type="entry name" value="PanC"/>
    <property type="match status" value="1"/>
</dbReference>
<comment type="similarity">
    <text evidence="2 8">Belongs to the pantothenate synthetase family.</text>
</comment>
<feature type="binding site" evidence="8">
    <location>
        <begin position="160"/>
        <end position="163"/>
    </location>
    <ligand>
        <name>ATP</name>
        <dbReference type="ChEBI" id="CHEBI:30616"/>
    </ligand>
</feature>
<comment type="caution">
    <text evidence="9">The sequence shown here is derived from an EMBL/GenBank/DDBJ whole genome shotgun (WGS) entry which is preliminary data.</text>
</comment>
<keyword evidence="6 8" id="KW-0067">ATP-binding</keyword>
<evidence type="ECO:0000256" key="1">
    <source>
        <dbReference type="ARBA" id="ARBA00004990"/>
    </source>
</evidence>
<evidence type="ECO:0000256" key="8">
    <source>
        <dbReference type="HAMAP-Rule" id="MF_00158"/>
    </source>
</evidence>
<sequence length="305" mass="34393">MVASNIEGTKQTKLQVIETIEEMRKLLDRNDRKGKTVGFVPTMGYLHEGHLSLVQYAREENDLVVMSIFVNPAQFGPNEDYATYPRDKERDLQLAASAGVDIVFIPSVDEMYPHESGIRILPGEQKSVLCGAKRPGHFDGVLKVILKLFNIVDPDRSYFGMKDAQQLSIIESFVHDFNLRTKIVRVPIVREEDGLAKSSRNVKLSGVERKEAPAIYKALQKGAKYIEQGKHPEEAIQMVKEMICSETTGEIDYVEILSFPDLQPIEEHSKEIIIACAVKFEKARLIDNIIMSTKEGKLNVSNNDE</sequence>
<dbReference type="PANTHER" id="PTHR21299:SF1">
    <property type="entry name" value="PANTOATE--BETA-ALANINE LIGASE"/>
    <property type="match status" value="1"/>
</dbReference>
<dbReference type="Gene3D" id="3.30.1300.10">
    <property type="entry name" value="Pantoate-beta-alanine ligase, C-terminal domain"/>
    <property type="match status" value="1"/>
</dbReference>
<reference evidence="10" key="1">
    <citation type="journal article" date="2019" name="Int. J. Syst. Evol. Microbiol.">
        <title>The Global Catalogue of Microorganisms (GCM) 10K type strain sequencing project: providing services to taxonomists for standard genome sequencing and annotation.</title>
        <authorList>
            <consortium name="The Broad Institute Genomics Platform"/>
            <consortium name="The Broad Institute Genome Sequencing Center for Infectious Disease"/>
            <person name="Wu L."/>
            <person name="Ma J."/>
        </authorList>
    </citation>
    <scope>NUCLEOTIDE SEQUENCE [LARGE SCALE GENOMIC DNA]</scope>
    <source>
        <strain evidence="10">CCUG 53915</strain>
    </source>
</reference>
<evidence type="ECO:0000256" key="3">
    <source>
        <dbReference type="ARBA" id="ARBA00022598"/>
    </source>
</evidence>
<feature type="binding site" evidence="8">
    <location>
        <position position="166"/>
    </location>
    <ligand>
        <name>(R)-pantoate</name>
        <dbReference type="ChEBI" id="CHEBI:15980"/>
    </ligand>
</feature>
<feature type="binding site" evidence="8">
    <location>
        <position position="74"/>
    </location>
    <ligand>
        <name>(R)-pantoate</name>
        <dbReference type="ChEBI" id="CHEBI:15980"/>
    </ligand>
</feature>
<keyword evidence="10" id="KW-1185">Reference proteome</keyword>
<evidence type="ECO:0000256" key="7">
    <source>
        <dbReference type="ARBA" id="ARBA00048258"/>
    </source>
</evidence>
<gene>
    <name evidence="8 9" type="primary">panC</name>
    <name evidence="9" type="ORF">ACFQ38_14895</name>
</gene>
<dbReference type="EC" id="6.3.2.1" evidence="8"/>
<feature type="binding site" evidence="8">
    <location>
        <position position="189"/>
    </location>
    <ligand>
        <name>ATP</name>
        <dbReference type="ChEBI" id="CHEBI:30616"/>
    </ligand>
</feature>
<dbReference type="HAMAP" id="MF_00158">
    <property type="entry name" value="PanC"/>
    <property type="match status" value="1"/>
</dbReference>
<dbReference type="RefSeq" id="WP_381481921.1">
    <property type="nucleotide sequence ID" value="NZ_JBHTLT010000122.1"/>
</dbReference>
<dbReference type="GO" id="GO:0004592">
    <property type="term" value="F:pantoate-beta-alanine ligase activity"/>
    <property type="evidence" value="ECO:0007669"/>
    <property type="project" value="UniProtKB-EC"/>
</dbReference>
<dbReference type="InterPro" id="IPR042176">
    <property type="entry name" value="Pantoate_ligase_C"/>
</dbReference>
<feature type="active site" description="Proton donor" evidence="8">
    <location>
        <position position="50"/>
    </location>
</feature>
<keyword evidence="5 8" id="KW-0547">Nucleotide-binding</keyword>
<dbReference type="Proteomes" id="UP001597231">
    <property type="component" value="Unassembled WGS sequence"/>
</dbReference>
<feature type="binding site" evidence="8">
    <location>
        <position position="74"/>
    </location>
    <ligand>
        <name>beta-alanine</name>
        <dbReference type="ChEBI" id="CHEBI:57966"/>
    </ligand>
</feature>
<evidence type="ECO:0000313" key="10">
    <source>
        <dbReference type="Proteomes" id="UP001597231"/>
    </source>
</evidence>
<organism evidence="9 10">
    <name type="scientific">Sporosarcina contaminans</name>
    <dbReference type="NCBI Taxonomy" id="633403"/>
    <lineage>
        <taxon>Bacteria</taxon>
        <taxon>Bacillati</taxon>
        <taxon>Bacillota</taxon>
        <taxon>Bacilli</taxon>
        <taxon>Bacillales</taxon>
        <taxon>Caryophanaceae</taxon>
        <taxon>Sporosarcina</taxon>
    </lineage>
</organism>
<dbReference type="InterPro" id="IPR014729">
    <property type="entry name" value="Rossmann-like_a/b/a_fold"/>
</dbReference>
<evidence type="ECO:0000256" key="2">
    <source>
        <dbReference type="ARBA" id="ARBA00009256"/>
    </source>
</evidence>
<name>A0ABW3TZV2_9BACL</name>
<comment type="function">
    <text evidence="8">Catalyzes the condensation of pantoate with beta-alanine in an ATP-dependent reaction via a pantoyl-adenylate intermediate.</text>
</comment>
<proteinExistence type="inferred from homology"/>
<dbReference type="Pfam" id="PF02569">
    <property type="entry name" value="Pantoate_ligase"/>
    <property type="match status" value="1"/>
</dbReference>
<comment type="pathway">
    <text evidence="1 8">Cofactor biosynthesis; (R)-pantothenate biosynthesis; (R)-pantothenate from (R)-pantoate and beta-alanine: step 1/1.</text>
</comment>
<dbReference type="SUPFAM" id="SSF52374">
    <property type="entry name" value="Nucleotidylyl transferase"/>
    <property type="match status" value="1"/>
</dbReference>
<feature type="binding site" evidence="8">
    <location>
        <begin position="43"/>
        <end position="50"/>
    </location>
    <ligand>
        <name>ATP</name>
        <dbReference type="ChEBI" id="CHEBI:30616"/>
    </ligand>
</feature>
<comment type="subcellular location">
    <subcellularLocation>
        <location evidence="8">Cytoplasm</location>
    </subcellularLocation>
</comment>
<dbReference type="Gene3D" id="3.40.50.620">
    <property type="entry name" value="HUPs"/>
    <property type="match status" value="1"/>
</dbReference>
<accession>A0ABW3TZV2</accession>
<keyword evidence="8" id="KW-0963">Cytoplasm</keyword>
<keyword evidence="3 8" id="KW-0436">Ligase</keyword>
<comment type="miscellaneous">
    <text evidence="8">The reaction proceeds by a bi uni uni bi ping pong mechanism.</text>
</comment>
<protein>
    <recommendedName>
        <fullName evidence="8">Pantothenate synthetase</fullName>
        <shortName evidence="8">PS</shortName>
        <ecNumber evidence="8">6.3.2.1</ecNumber>
    </recommendedName>
    <alternativeName>
        <fullName evidence="8">Pantoate--beta-alanine ligase</fullName>
    </alternativeName>
    <alternativeName>
        <fullName evidence="8">Pantoate-activating enzyme</fullName>
    </alternativeName>
</protein>
<feature type="binding site" evidence="8">
    <location>
        <begin position="197"/>
        <end position="200"/>
    </location>
    <ligand>
        <name>ATP</name>
        <dbReference type="ChEBI" id="CHEBI:30616"/>
    </ligand>
</feature>
<comment type="subunit">
    <text evidence="8">Homodimer.</text>
</comment>
<evidence type="ECO:0000256" key="4">
    <source>
        <dbReference type="ARBA" id="ARBA00022655"/>
    </source>
</evidence>
<dbReference type="InterPro" id="IPR003721">
    <property type="entry name" value="Pantoate_ligase"/>
</dbReference>
<dbReference type="PANTHER" id="PTHR21299">
    <property type="entry name" value="CYTIDYLATE KINASE/PANTOATE-BETA-ALANINE LIGASE"/>
    <property type="match status" value="1"/>
</dbReference>
<comment type="catalytic activity">
    <reaction evidence="7 8">
        <text>(R)-pantoate + beta-alanine + ATP = (R)-pantothenate + AMP + diphosphate + H(+)</text>
        <dbReference type="Rhea" id="RHEA:10912"/>
        <dbReference type="ChEBI" id="CHEBI:15378"/>
        <dbReference type="ChEBI" id="CHEBI:15980"/>
        <dbReference type="ChEBI" id="CHEBI:29032"/>
        <dbReference type="ChEBI" id="CHEBI:30616"/>
        <dbReference type="ChEBI" id="CHEBI:33019"/>
        <dbReference type="ChEBI" id="CHEBI:57966"/>
        <dbReference type="ChEBI" id="CHEBI:456215"/>
        <dbReference type="EC" id="6.3.2.1"/>
    </reaction>
</comment>
<keyword evidence="4 8" id="KW-0566">Pantothenate biosynthesis</keyword>
<dbReference type="EMBL" id="JBHTLT010000122">
    <property type="protein sequence ID" value="MFD1206381.1"/>
    <property type="molecule type" value="Genomic_DNA"/>
</dbReference>
<dbReference type="NCBIfam" id="TIGR00018">
    <property type="entry name" value="panC"/>
    <property type="match status" value="1"/>
</dbReference>
<evidence type="ECO:0000256" key="5">
    <source>
        <dbReference type="ARBA" id="ARBA00022741"/>
    </source>
</evidence>